<dbReference type="InterPro" id="IPR042086">
    <property type="entry name" value="MeTrfase_capping"/>
</dbReference>
<name>A0A398A1X1_BRACM</name>
<dbReference type="Proteomes" id="UP000264353">
    <property type="component" value="Chromosome A3"/>
</dbReference>
<dbReference type="GO" id="GO:0032259">
    <property type="term" value="P:methylation"/>
    <property type="evidence" value="ECO:0007669"/>
    <property type="project" value="UniProtKB-KW"/>
</dbReference>
<evidence type="ECO:0008006" key="8">
    <source>
        <dbReference type="Google" id="ProtNLM"/>
    </source>
</evidence>
<accession>A0A398A1X1</accession>
<gene>
    <name evidence="6" type="ORF">BRARA_C01259</name>
</gene>
<organism evidence="6 7">
    <name type="scientific">Brassica campestris</name>
    <name type="common">Field mustard</name>
    <dbReference type="NCBI Taxonomy" id="3711"/>
    <lineage>
        <taxon>Eukaryota</taxon>
        <taxon>Viridiplantae</taxon>
        <taxon>Streptophyta</taxon>
        <taxon>Embryophyta</taxon>
        <taxon>Tracheophyta</taxon>
        <taxon>Spermatophyta</taxon>
        <taxon>Magnoliopsida</taxon>
        <taxon>eudicotyledons</taxon>
        <taxon>Gunneridae</taxon>
        <taxon>Pentapetalae</taxon>
        <taxon>rosids</taxon>
        <taxon>malvids</taxon>
        <taxon>Brassicales</taxon>
        <taxon>Brassicaceae</taxon>
        <taxon>Brassiceae</taxon>
        <taxon>Brassica</taxon>
    </lineage>
</organism>
<evidence type="ECO:0000256" key="2">
    <source>
        <dbReference type="ARBA" id="ARBA00022679"/>
    </source>
</evidence>
<dbReference type="AlphaFoldDB" id="A0A398A1X1"/>
<protein>
    <recommendedName>
        <fullName evidence="8">Gibberellic acid methyltransferase 2</fullName>
    </recommendedName>
</protein>
<dbReference type="SUPFAM" id="SSF53335">
    <property type="entry name" value="S-adenosyl-L-methionine-dependent methyltransferases"/>
    <property type="match status" value="1"/>
</dbReference>
<dbReference type="Gene3D" id="3.40.50.150">
    <property type="entry name" value="Vaccinia Virus protein VP39"/>
    <property type="match status" value="1"/>
</dbReference>
<sequence length="396" mass="44333">MESPSLPVTAKDWTSTSLHRVLCMQGGEGDVSYVNNSDCQALAITLCKPILISSLQSIKLFTSPIIRIADLGCATGSNTFDTVDTVVETLRQLFTTVYGGGSLEFEAFFCDLPSNDFNMLFRLLSEKQKVDSSKYFAGGVAGSFYDRLFPRGTIHVAVSLSALHWLSQIPEKVLEKGSRTWNKGRTWIEGAKKEVVDAYTEQSDKDLDDFLKCRKEEMVEGGVLFVLMGGRPSGSSSQFGDQDTRAKHPFTTTMEQAWQDLIDEGPFLAFALINLGLIDEETRDGFNIPAYMRSPEEVAAGIDRIGGFKIEKMEYMKIVESSDEKHEEWKKDPVSYGRARTNLVQAAIRPMVDVYLGPDLCDELFKRYENRVSTTREFLHITCFFGVVAFSAIRIE</sequence>
<evidence type="ECO:0000313" key="6">
    <source>
        <dbReference type="EMBL" id="RID69146.1"/>
    </source>
</evidence>
<keyword evidence="1" id="KW-0489">Methyltransferase</keyword>
<keyword evidence="5" id="KW-0460">Magnesium</keyword>
<dbReference type="InterPro" id="IPR005299">
    <property type="entry name" value="MeTrfase_7"/>
</dbReference>
<evidence type="ECO:0000313" key="7">
    <source>
        <dbReference type="Proteomes" id="UP000264353"/>
    </source>
</evidence>
<dbReference type="InterPro" id="IPR029063">
    <property type="entry name" value="SAM-dependent_MTases_sf"/>
</dbReference>
<dbReference type="Pfam" id="PF03492">
    <property type="entry name" value="Methyltransf_7"/>
    <property type="match status" value="1"/>
</dbReference>
<dbReference type="GO" id="GO:0008168">
    <property type="term" value="F:methyltransferase activity"/>
    <property type="evidence" value="ECO:0007669"/>
    <property type="project" value="UniProtKB-KW"/>
</dbReference>
<evidence type="ECO:0000256" key="4">
    <source>
        <dbReference type="ARBA" id="ARBA00022723"/>
    </source>
</evidence>
<dbReference type="Gene3D" id="1.10.1200.270">
    <property type="entry name" value="Methyltransferase, alpha-helical capping domain"/>
    <property type="match status" value="1"/>
</dbReference>
<dbReference type="PANTHER" id="PTHR31009">
    <property type="entry name" value="S-ADENOSYL-L-METHIONINE:CARBOXYL METHYLTRANSFERASE FAMILY PROTEIN"/>
    <property type="match status" value="1"/>
</dbReference>
<dbReference type="GO" id="GO:0046872">
    <property type="term" value="F:metal ion binding"/>
    <property type="evidence" value="ECO:0007669"/>
    <property type="project" value="UniProtKB-KW"/>
</dbReference>
<keyword evidence="4" id="KW-0479">Metal-binding</keyword>
<proteinExistence type="predicted"/>
<evidence type="ECO:0000256" key="5">
    <source>
        <dbReference type="ARBA" id="ARBA00022842"/>
    </source>
</evidence>
<dbReference type="EMBL" id="CM010630">
    <property type="protein sequence ID" value="RID69146.1"/>
    <property type="molecule type" value="Genomic_DNA"/>
</dbReference>
<keyword evidence="3" id="KW-0949">S-adenosyl-L-methionine</keyword>
<reference evidence="6 7" key="1">
    <citation type="submission" date="2018-06" db="EMBL/GenBank/DDBJ databases">
        <title>WGS assembly of Brassica rapa FPsc.</title>
        <authorList>
            <person name="Bowman J."/>
            <person name="Kohchi T."/>
            <person name="Yamato K."/>
            <person name="Jenkins J."/>
            <person name="Shu S."/>
            <person name="Ishizaki K."/>
            <person name="Yamaoka S."/>
            <person name="Nishihama R."/>
            <person name="Nakamura Y."/>
            <person name="Berger F."/>
            <person name="Adam C."/>
            <person name="Aki S."/>
            <person name="Althoff F."/>
            <person name="Araki T."/>
            <person name="Arteaga-Vazquez M."/>
            <person name="Balasubrmanian S."/>
            <person name="Bauer D."/>
            <person name="Boehm C."/>
            <person name="Briginshaw L."/>
            <person name="Caballero-Perez J."/>
            <person name="Catarino B."/>
            <person name="Chen F."/>
            <person name="Chiyoda S."/>
            <person name="Chovatia M."/>
            <person name="Davies K."/>
            <person name="Delmans M."/>
            <person name="Demura T."/>
            <person name="Dierschke T."/>
            <person name="Dolan L."/>
            <person name="Dorantes-Acosta A."/>
            <person name="Eklund D."/>
            <person name="Florent S."/>
            <person name="Flores-Sandoval E."/>
            <person name="Fujiyama A."/>
            <person name="Fukuzawa H."/>
            <person name="Galik B."/>
            <person name="Grimanelli D."/>
            <person name="Grimwood J."/>
            <person name="Grossniklaus U."/>
            <person name="Hamada T."/>
            <person name="Haseloff J."/>
            <person name="Hetherington A."/>
            <person name="Higo A."/>
            <person name="Hirakawa Y."/>
            <person name="Hundley H."/>
            <person name="Ikeda Y."/>
            <person name="Inoue K."/>
            <person name="Inoue S."/>
            <person name="Ishida S."/>
            <person name="Jia Q."/>
            <person name="Kakita M."/>
            <person name="Kanazawa T."/>
            <person name="Kawai Y."/>
            <person name="Kawashima T."/>
            <person name="Kennedy M."/>
            <person name="Kinose K."/>
            <person name="Kinoshita T."/>
            <person name="Kohara Y."/>
            <person name="Koide E."/>
            <person name="Komatsu K."/>
            <person name="Kopischke S."/>
            <person name="Kubo M."/>
            <person name="Kyozuka J."/>
            <person name="Lagercrantz U."/>
            <person name="Lin S."/>
            <person name="Lindquist E."/>
            <person name="Lipzen A."/>
            <person name="Lu C."/>
            <person name="Luna E."/>
            <person name="Martienssen R."/>
            <person name="Minamino N."/>
            <person name="Mizutani M."/>
            <person name="Mizutani M."/>
            <person name="Mochizuki N."/>
            <person name="Monte I."/>
            <person name="Mosher R."/>
            <person name="Nagasaki H."/>
            <person name="Nakagami H."/>
            <person name="Naramoto S."/>
            <person name="Nishitani K."/>
            <person name="Ohtani M."/>
            <person name="Okamoto T."/>
            <person name="Okumura M."/>
            <person name="Phillips J."/>
            <person name="Pollak B."/>
            <person name="Reinders A."/>
            <person name="Roevekamp M."/>
            <person name="Sano R."/>
            <person name="Sawa S."/>
            <person name="Schmid M."/>
            <person name="Shirakawa M."/>
            <person name="Solano R."/>
            <person name="Spunde A."/>
            <person name="Suetsugu N."/>
            <person name="Sugano S."/>
            <person name="Sugiyama A."/>
            <person name="Sun R."/>
            <person name="Suzuki Y."/>
            <person name="Takenaka M."/>
            <person name="Takezawa D."/>
            <person name="Tomogane H."/>
            <person name="Tsuzuki M."/>
            <person name="Ueda T."/>
            <person name="Umeda M."/>
            <person name="Ward J."/>
            <person name="Watanabe Y."/>
            <person name="Yazaki K."/>
            <person name="Yokoyama R."/>
            <person name="Yoshitake Y."/>
            <person name="Yotsui I."/>
            <person name="Zachgo S."/>
            <person name="Schmutz J."/>
        </authorList>
    </citation>
    <scope>NUCLEOTIDE SEQUENCE [LARGE SCALE GENOMIC DNA]</scope>
    <source>
        <strain evidence="7">cv. B-3</strain>
    </source>
</reference>
<evidence type="ECO:0000256" key="3">
    <source>
        <dbReference type="ARBA" id="ARBA00022691"/>
    </source>
</evidence>
<evidence type="ECO:0000256" key="1">
    <source>
        <dbReference type="ARBA" id="ARBA00022603"/>
    </source>
</evidence>
<keyword evidence="2" id="KW-0808">Transferase</keyword>